<name>A0A8T2R8W4_CERRI</name>
<comment type="caution">
    <text evidence="1">The sequence shown here is derived from an EMBL/GenBank/DDBJ whole genome shotgun (WGS) entry which is preliminary data.</text>
</comment>
<dbReference type="Proteomes" id="UP000825935">
    <property type="component" value="Chromosome 29"/>
</dbReference>
<gene>
    <name evidence="1" type="ORF">KP509_29G063500</name>
</gene>
<organism evidence="1 2">
    <name type="scientific">Ceratopteris richardii</name>
    <name type="common">Triangle waterfern</name>
    <dbReference type="NCBI Taxonomy" id="49495"/>
    <lineage>
        <taxon>Eukaryota</taxon>
        <taxon>Viridiplantae</taxon>
        <taxon>Streptophyta</taxon>
        <taxon>Embryophyta</taxon>
        <taxon>Tracheophyta</taxon>
        <taxon>Polypodiopsida</taxon>
        <taxon>Polypodiidae</taxon>
        <taxon>Polypodiales</taxon>
        <taxon>Pteridineae</taxon>
        <taxon>Pteridaceae</taxon>
        <taxon>Parkerioideae</taxon>
        <taxon>Ceratopteris</taxon>
    </lineage>
</organism>
<reference evidence="1" key="1">
    <citation type="submission" date="2021-08" db="EMBL/GenBank/DDBJ databases">
        <title>WGS assembly of Ceratopteris richardii.</title>
        <authorList>
            <person name="Marchant D.B."/>
            <person name="Chen G."/>
            <person name="Jenkins J."/>
            <person name="Shu S."/>
            <person name="Leebens-Mack J."/>
            <person name="Grimwood J."/>
            <person name="Schmutz J."/>
            <person name="Soltis P."/>
            <person name="Soltis D."/>
            <person name="Chen Z.-H."/>
        </authorList>
    </citation>
    <scope>NUCLEOTIDE SEQUENCE</scope>
    <source>
        <strain evidence="1">Whitten #5841</strain>
        <tissue evidence="1">Leaf</tissue>
    </source>
</reference>
<proteinExistence type="predicted"/>
<dbReference type="OrthoDB" id="3044295at2759"/>
<keyword evidence="2" id="KW-1185">Reference proteome</keyword>
<sequence length="61" mass="7106">MARNSWGICKTEWHNYIFKMPIPCSKCCLPFVSFSDPDKVVSSSKLNFCEEFCFSKAFQEL</sequence>
<evidence type="ECO:0000313" key="1">
    <source>
        <dbReference type="EMBL" id="KAH7292347.1"/>
    </source>
</evidence>
<accession>A0A8T2R8W4</accession>
<dbReference type="EMBL" id="CM035434">
    <property type="protein sequence ID" value="KAH7292347.1"/>
    <property type="molecule type" value="Genomic_DNA"/>
</dbReference>
<dbReference type="AlphaFoldDB" id="A0A8T2R8W4"/>
<protein>
    <submittedName>
        <fullName evidence="1">Uncharacterized protein</fullName>
    </submittedName>
</protein>
<evidence type="ECO:0000313" key="2">
    <source>
        <dbReference type="Proteomes" id="UP000825935"/>
    </source>
</evidence>